<gene>
    <name evidence="1" type="ORF">IWQ57_002046</name>
</gene>
<dbReference type="EMBL" id="JANBUJ010000475">
    <property type="protein sequence ID" value="KAJ2771805.1"/>
    <property type="molecule type" value="Genomic_DNA"/>
</dbReference>
<evidence type="ECO:0000313" key="1">
    <source>
        <dbReference type="EMBL" id="KAJ2771805.1"/>
    </source>
</evidence>
<name>A0ACC1K260_9FUNG</name>
<proteinExistence type="predicted"/>
<reference evidence="1" key="1">
    <citation type="submission" date="2022-07" db="EMBL/GenBank/DDBJ databases">
        <title>Phylogenomic reconstructions and comparative analyses of Kickxellomycotina fungi.</title>
        <authorList>
            <person name="Reynolds N.K."/>
            <person name="Stajich J.E."/>
            <person name="Barry K."/>
            <person name="Grigoriev I.V."/>
            <person name="Crous P."/>
            <person name="Smith M.E."/>
        </authorList>
    </citation>
    <scope>NUCLEOTIDE SEQUENCE</scope>
    <source>
        <strain evidence="1">CBS 109366</strain>
    </source>
</reference>
<sequence length="772" mass="85406">MSEEGEANEDVGRLPEASRPPPAGAPGASGAGERRQSEVHADREHGREGYTAPPHTAATEAEDSAHGHPEARPGGDWGYAAYDVRHDAEEHGYPREPRPHSRGSSRGRGHPRHDPEYDPGFPDSRAARRRDPRDGEGDYRGGAYRQGRYGEREGPRGGYYRRYEWEHSRYKRREPGRGAYPRAGYGGGGGSEGGDEEYLARRDMDKERAIEELRLRVRGAADRLPEEGRPDARDHIRSASRHQSAAQWHGTQHAAAVSGAPPPPTTQPPVSAHAAGAVGGDGAGAAVEDPALRPEAPPPVDMDDLEEGEHVEGAMDVDPPQEIRYAQDRDEPARRRSRSRGAPQDLAGGRAHATYERSGSRSRSPGRSRAYAGQPHYEPEDRRAGNYRRQYEDRAERHEYRSRDPSVGRPGRYYSRLGEASYPARYADRRSPDAREGPYRDGQRDNAGRSERDGEDALHRRQFEGDRSPPRYWQRSRSPPPTNDGGLRGRGGREGRYYPEAQSMARDARSRSRSPRGYPRGDDDARDPPYGTPRSYRQPRDAEPRWHGSARRGYGSRPSPSPPPPPPRYGPGHPGPAEEPRSRMQSPPPPPPPPPMTNSQSAHTQPYADSSPHRDYQRSQRRLSRSRVRDLSTPQTPHRARHEYDGHSRDPSGGRRHGSRSPSPSAPCGPGLAPIPDIAIPALSVGTDLLISRCADAAGWLAVREQVREQQKRVQELAARARRTGFELAYANWGGLKADSQVQIAMWQLERAEQGLASAGSRSLLDAALAEL</sequence>
<accession>A0ACC1K260</accession>
<evidence type="ECO:0000313" key="2">
    <source>
        <dbReference type="Proteomes" id="UP001140234"/>
    </source>
</evidence>
<dbReference type="Proteomes" id="UP001140234">
    <property type="component" value="Unassembled WGS sequence"/>
</dbReference>
<protein>
    <submittedName>
        <fullName evidence="1">Uncharacterized protein</fullName>
    </submittedName>
</protein>
<keyword evidence="2" id="KW-1185">Reference proteome</keyword>
<organism evidence="1 2">
    <name type="scientific">Coemansia nantahalensis</name>
    <dbReference type="NCBI Taxonomy" id="2789366"/>
    <lineage>
        <taxon>Eukaryota</taxon>
        <taxon>Fungi</taxon>
        <taxon>Fungi incertae sedis</taxon>
        <taxon>Zoopagomycota</taxon>
        <taxon>Kickxellomycotina</taxon>
        <taxon>Kickxellomycetes</taxon>
        <taxon>Kickxellales</taxon>
        <taxon>Kickxellaceae</taxon>
        <taxon>Coemansia</taxon>
    </lineage>
</organism>
<comment type="caution">
    <text evidence="1">The sequence shown here is derived from an EMBL/GenBank/DDBJ whole genome shotgun (WGS) entry which is preliminary data.</text>
</comment>